<comment type="caution">
    <text evidence="4">The sequence shown here is derived from an EMBL/GenBank/DDBJ whole genome shotgun (WGS) entry which is preliminary data.</text>
</comment>
<accession>A0A917CZZ7</accession>
<dbReference type="PANTHER" id="PTHR43798:SF31">
    <property type="entry name" value="AB HYDROLASE SUPERFAMILY PROTEIN YCLE"/>
    <property type="match status" value="1"/>
</dbReference>
<reference evidence="4" key="2">
    <citation type="submission" date="2020-09" db="EMBL/GenBank/DDBJ databases">
        <authorList>
            <person name="Sun Q."/>
            <person name="Zhou Y."/>
        </authorList>
    </citation>
    <scope>NUCLEOTIDE SEQUENCE</scope>
    <source>
        <strain evidence="4">CGMCC 1.12181</strain>
    </source>
</reference>
<evidence type="ECO:0000256" key="2">
    <source>
        <dbReference type="SAM" id="SignalP"/>
    </source>
</evidence>
<keyword evidence="2" id="KW-0732">Signal</keyword>
<dbReference type="EMBL" id="BMEO01000025">
    <property type="protein sequence ID" value="GGG03349.1"/>
    <property type="molecule type" value="Genomic_DNA"/>
</dbReference>
<keyword evidence="5" id="KW-1185">Reference proteome</keyword>
<proteinExistence type="predicted"/>
<dbReference type="Gene3D" id="3.40.50.1820">
    <property type="entry name" value="alpha/beta hydrolase"/>
    <property type="match status" value="1"/>
</dbReference>
<dbReference type="InterPro" id="IPR050266">
    <property type="entry name" value="AB_hydrolase_sf"/>
</dbReference>
<dbReference type="InterPro" id="IPR000073">
    <property type="entry name" value="AB_hydrolase_1"/>
</dbReference>
<evidence type="ECO:0000313" key="4">
    <source>
        <dbReference type="EMBL" id="GGG03349.1"/>
    </source>
</evidence>
<feature type="chain" id="PRO_5037978462" evidence="2">
    <location>
        <begin position="18"/>
        <end position="286"/>
    </location>
</feature>
<dbReference type="Pfam" id="PF12697">
    <property type="entry name" value="Abhydrolase_6"/>
    <property type="match status" value="1"/>
</dbReference>
<name>A0A917CZZ7_9GAMM</name>
<feature type="domain" description="AB hydrolase-1" evidence="3">
    <location>
        <begin position="34"/>
        <end position="276"/>
    </location>
</feature>
<dbReference type="GO" id="GO:0016787">
    <property type="term" value="F:hydrolase activity"/>
    <property type="evidence" value="ECO:0007669"/>
    <property type="project" value="UniProtKB-KW"/>
</dbReference>
<dbReference type="SUPFAM" id="SSF53474">
    <property type="entry name" value="alpha/beta-Hydrolases"/>
    <property type="match status" value="1"/>
</dbReference>
<reference evidence="4" key="1">
    <citation type="journal article" date="2014" name="Int. J. Syst. Evol. Microbiol.">
        <title>Complete genome sequence of Corynebacterium casei LMG S-19264T (=DSM 44701T), isolated from a smear-ripened cheese.</title>
        <authorList>
            <consortium name="US DOE Joint Genome Institute (JGI-PGF)"/>
            <person name="Walter F."/>
            <person name="Albersmeier A."/>
            <person name="Kalinowski J."/>
            <person name="Ruckert C."/>
        </authorList>
    </citation>
    <scope>NUCLEOTIDE SEQUENCE</scope>
    <source>
        <strain evidence="4">CGMCC 1.12181</strain>
    </source>
</reference>
<feature type="signal peptide" evidence="2">
    <location>
        <begin position="1"/>
        <end position="17"/>
    </location>
</feature>
<keyword evidence="1 4" id="KW-0378">Hydrolase</keyword>
<dbReference type="Proteomes" id="UP000605253">
    <property type="component" value="Unassembled WGS sequence"/>
</dbReference>
<dbReference type="PANTHER" id="PTHR43798">
    <property type="entry name" value="MONOACYLGLYCEROL LIPASE"/>
    <property type="match status" value="1"/>
</dbReference>
<dbReference type="RefSeq" id="WP_188366173.1">
    <property type="nucleotide sequence ID" value="NZ_BAABJF010000033.1"/>
</dbReference>
<dbReference type="GO" id="GO:0016020">
    <property type="term" value="C:membrane"/>
    <property type="evidence" value="ECO:0007669"/>
    <property type="project" value="TreeGrafter"/>
</dbReference>
<dbReference type="AlphaFoldDB" id="A0A917CZZ7"/>
<sequence length="286" mass="32113">MKLVILLSLFLSAPVNAGDYDFAVDVHGEGEPMLLIPGLSNSGDVWDETVARYKNEYEMHVVTLPGFAGQAPMAETEPYLSQVRDQLLAYVNENKLRNPVVVGHSLGGYMAMMMAIENNDLFKKIVIVDSVPFMPALTMPGATEENSKAMAAAMRSQMDGQSEELRSASLDQILSTMITDPERIKLAKKWGMDSDPESVNQAMYEMMTTDLRDEIATIKTPTLVMGSWVAYKDYGMSHERLKMSYGAQYKNMDNHKLVITDKGKHFIMWDDPEFYFAKMNAFLSTE</sequence>
<protein>
    <submittedName>
        <fullName evidence="4">Alpha/beta hydrolase</fullName>
    </submittedName>
</protein>
<evidence type="ECO:0000259" key="3">
    <source>
        <dbReference type="Pfam" id="PF12697"/>
    </source>
</evidence>
<dbReference type="InterPro" id="IPR029058">
    <property type="entry name" value="AB_hydrolase_fold"/>
</dbReference>
<evidence type="ECO:0000256" key="1">
    <source>
        <dbReference type="ARBA" id="ARBA00022801"/>
    </source>
</evidence>
<gene>
    <name evidence="4" type="ORF">GCM10011365_25640</name>
</gene>
<organism evidence="4 5">
    <name type="scientific">Marinicella pacifica</name>
    <dbReference type="NCBI Taxonomy" id="1171543"/>
    <lineage>
        <taxon>Bacteria</taxon>
        <taxon>Pseudomonadati</taxon>
        <taxon>Pseudomonadota</taxon>
        <taxon>Gammaproteobacteria</taxon>
        <taxon>Lysobacterales</taxon>
        <taxon>Marinicellaceae</taxon>
        <taxon>Marinicella</taxon>
    </lineage>
</organism>
<evidence type="ECO:0000313" key="5">
    <source>
        <dbReference type="Proteomes" id="UP000605253"/>
    </source>
</evidence>